<keyword evidence="4" id="KW-0812">Transmembrane</keyword>
<keyword evidence="6" id="KW-1133">Transmembrane helix</keyword>
<dbReference type="GO" id="GO:0009103">
    <property type="term" value="P:lipopolysaccharide biosynthetic process"/>
    <property type="evidence" value="ECO:0007669"/>
    <property type="project" value="UniProtKB-KW"/>
</dbReference>
<keyword evidence="7" id="KW-0472">Membrane</keyword>
<dbReference type="PANTHER" id="PTHR48090">
    <property type="entry name" value="UNDECAPRENYL-PHOSPHATE 4-DEOXY-4-FORMAMIDO-L-ARABINOSE TRANSFERASE-RELATED"/>
    <property type="match status" value="1"/>
</dbReference>
<dbReference type="GO" id="GO:0099621">
    <property type="term" value="F:undecaprenyl-phosphate 4-deoxy-4-formamido-L-arabinose transferase activity"/>
    <property type="evidence" value="ECO:0007669"/>
    <property type="project" value="TreeGrafter"/>
</dbReference>
<keyword evidence="5" id="KW-0448">Lipopolysaccharide biosynthesis</keyword>
<dbReference type="EMBL" id="SLUN01000012">
    <property type="protein sequence ID" value="TCL69400.1"/>
    <property type="molecule type" value="Genomic_DNA"/>
</dbReference>
<protein>
    <submittedName>
        <fullName evidence="9">Undecaprenyl-phosphate 4-deoxy-4-formamido-L-arabinose transferase</fullName>
    </submittedName>
</protein>
<dbReference type="InterPro" id="IPR001173">
    <property type="entry name" value="Glyco_trans_2-like"/>
</dbReference>
<proteinExistence type="predicted"/>
<sequence length="245" mass="27868">MAVDVSVIIPVYNSECSLEELYRRLTGVLDGTVQNYEIILVDDASSDRSFARAKLLHGRDPRVKVIGLARNSGQQNAILCGLRFATGEIVITLDDDLQHPPEEIPVLLAKIALGYDGVFGVPDHKRHAFYRNLGTLGIDILLRLIAGKPRELKLSSFRALRKTLVCQIQSETMDFIYLAPLILKYTRNLTHVTVKHAPRQYGRSNYTLQKLVRLCTQLVRYYSKIAEIFPPKINRPQYEVREIHL</sequence>
<evidence type="ECO:0000313" key="9">
    <source>
        <dbReference type="EMBL" id="TCL69400.1"/>
    </source>
</evidence>
<evidence type="ECO:0000256" key="6">
    <source>
        <dbReference type="ARBA" id="ARBA00022989"/>
    </source>
</evidence>
<evidence type="ECO:0000256" key="1">
    <source>
        <dbReference type="ARBA" id="ARBA00022475"/>
    </source>
</evidence>
<evidence type="ECO:0000313" key="10">
    <source>
        <dbReference type="Proteomes" id="UP000295008"/>
    </source>
</evidence>
<evidence type="ECO:0000259" key="8">
    <source>
        <dbReference type="Pfam" id="PF00535"/>
    </source>
</evidence>
<reference evidence="9 10" key="1">
    <citation type="submission" date="2019-03" db="EMBL/GenBank/DDBJ databases">
        <title>Genomic Encyclopedia of Type Strains, Phase IV (KMG-IV): sequencing the most valuable type-strain genomes for metagenomic binning, comparative biology and taxonomic classification.</title>
        <authorList>
            <person name="Goeker M."/>
        </authorList>
    </citation>
    <scope>NUCLEOTIDE SEQUENCE [LARGE SCALE GENOMIC DNA]</scope>
    <source>
        <strain evidence="9 10">LX-B</strain>
    </source>
</reference>
<dbReference type="AlphaFoldDB" id="A0A4R1RTK1"/>
<evidence type="ECO:0000256" key="4">
    <source>
        <dbReference type="ARBA" id="ARBA00022692"/>
    </source>
</evidence>
<comment type="caution">
    <text evidence="9">The sequence shown here is derived from an EMBL/GenBank/DDBJ whole genome shotgun (WGS) entry which is preliminary data.</text>
</comment>
<evidence type="ECO:0000256" key="2">
    <source>
        <dbReference type="ARBA" id="ARBA00022676"/>
    </source>
</evidence>
<keyword evidence="10" id="KW-1185">Reference proteome</keyword>
<accession>A0A4R1RTK1</accession>
<feature type="domain" description="Glycosyltransferase 2-like" evidence="8">
    <location>
        <begin position="6"/>
        <end position="131"/>
    </location>
</feature>
<dbReference type="CDD" id="cd04187">
    <property type="entry name" value="DPM1_like_bac"/>
    <property type="match status" value="1"/>
</dbReference>
<gene>
    <name evidence="9" type="ORF">EDC14_101297</name>
</gene>
<evidence type="ECO:0000256" key="7">
    <source>
        <dbReference type="ARBA" id="ARBA00023136"/>
    </source>
</evidence>
<evidence type="ECO:0000256" key="5">
    <source>
        <dbReference type="ARBA" id="ARBA00022985"/>
    </source>
</evidence>
<dbReference type="SUPFAM" id="SSF53448">
    <property type="entry name" value="Nucleotide-diphospho-sugar transferases"/>
    <property type="match status" value="1"/>
</dbReference>
<keyword evidence="3 9" id="KW-0808">Transferase</keyword>
<dbReference type="Gene3D" id="3.90.550.10">
    <property type="entry name" value="Spore Coat Polysaccharide Biosynthesis Protein SpsA, Chain A"/>
    <property type="match status" value="1"/>
</dbReference>
<dbReference type="InterPro" id="IPR029044">
    <property type="entry name" value="Nucleotide-diphossugar_trans"/>
</dbReference>
<evidence type="ECO:0000256" key="3">
    <source>
        <dbReference type="ARBA" id="ARBA00022679"/>
    </source>
</evidence>
<dbReference type="RefSeq" id="WP_165907959.1">
    <property type="nucleotide sequence ID" value="NZ_SLUN01000012.1"/>
</dbReference>
<dbReference type="GO" id="GO:0005886">
    <property type="term" value="C:plasma membrane"/>
    <property type="evidence" value="ECO:0007669"/>
    <property type="project" value="TreeGrafter"/>
</dbReference>
<organism evidence="9 10">
    <name type="scientific">Hydrogenispora ethanolica</name>
    <dbReference type="NCBI Taxonomy" id="1082276"/>
    <lineage>
        <taxon>Bacteria</taxon>
        <taxon>Bacillati</taxon>
        <taxon>Bacillota</taxon>
        <taxon>Hydrogenispora</taxon>
    </lineage>
</organism>
<dbReference type="Pfam" id="PF00535">
    <property type="entry name" value="Glycos_transf_2"/>
    <property type="match status" value="1"/>
</dbReference>
<dbReference type="PANTHER" id="PTHR48090:SF3">
    <property type="entry name" value="UNDECAPRENYL-PHOSPHATE 4-DEOXY-4-FORMAMIDO-L-ARABINOSE TRANSFERASE"/>
    <property type="match status" value="1"/>
</dbReference>
<name>A0A4R1RTK1_HYDET</name>
<dbReference type="Proteomes" id="UP000295008">
    <property type="component" value="Unassembled WGS sequence"/>
</dbReference>
<keyword evidence="1" id="KW-1003">Cell membrane</keyword>
<keyword evidence="2" id="KW-0328">Glycosyltransferase</keyword>
<dbReference type="InterPro" id="IPR050256">
    <property type="entry name" value="Glycosyltransferase_2"/>
</dbReference>